<dbReference type="CDD" id="cd20745">
    <property type="entry name" value="FIX_RhsA_AHH_HNH-like"/>
    <property type="match status" value="1"/>
</dbReference>
<accession>A0A419I313</accession>
<dbReference type="InterPro" id="IPR049082">
    <property type="entry name" value="T7SS_signal"/>
</dbReference>
<dbReference type="AlphaFoldDB" id="A0A419I313"/>
<keyword evidence="3" id="KW-1185">Reference proteome</keyword>
<dbReference type="Pfam" id="PF21725">
    <property type="entry name" value="T7SS_signal"/>
    <property type="match status" value="1"/>
</dbReference>
<dbReference type="Proteomes" id="UP000285112">
    <property type="component" value="Unassembled WGS sequence"/>
</dbReference>
<feature type="domain" description="Putative T7SS secretion signal" evidence="1">
    <location>
        <begin position="4"/>
        <end position="194"/>
    </location>
</feature>
<protein>
    <recommendedName>
        <fullName evidence="1">Putative T7SS secretion signal domain-containing protein</fullName>
    </recommendedName>
</protein>
<organism evidence="2 3">
    <name type="scientific">Amycolatopsis panacis</name>
    <dbReference type="NCBI Taxonomy" id="2340917"/>
    <lineage>
        <taxon>Bacteria</taxon>
        <taxon>Bacillati</taxon>
        <taxon>Actinomycetota</taxon>
        <taxon>Actinomycetes</taxon>
        <taxon>Pseudonocardiales</taxon>
        <taxon>Pseudonocardiaceae</taxon>
        <taxon>Amycolatopsis</taxon>
    </lineage>
</organism>
<name>A0A419I313_9PSEU</name>
<gene>
    <name evidence="2" type="ORF">D5S19_17545</name>
</gene>
<evidence type="ECO:0000313" key="2">
    <source>
        <dbReference type="EMBL" id="RJQ84432.1"/>
    </source>
</evidence>
<evidence type="ECO:0000313" key="3">
    <source>
        <dbReference type="Proteomes" id="UP000285112"/>
    </source>
</evidence>
<dbReference type="EMBL" id="QZFV01000087">
    <property type="protein sequence ID" value="RJQ84432.1"/>
    <property type="molecule type" value="Genomic_DNA"/>
</dbReference>
<reference evidence="2 3" key="1">
    <citation type="submission" date="2018-09" db="EMBL/GenBank/DDBJ databases">
        <title>YIM PH 21725 draft genome.</title>
        <authorList>
            <person name="Miao C."/>
        </authorList>
    </citation>
    <scope>NUCLEOTIDE SEQUENCE [LARGE SCALE GENOMIC DNA]</scope>
    <source>
        <strain evidence="3">YIM PH21725</strain>
    </source>
</reference>
<comment type="caution">
    <text evidence="2">The sequence shown here is derived from an EMBL/GenBank/DDBJ whole genome shotgun (WGS) entry which is preliminary data.</text>
</comment>
<evidence type="ECO:0000259" key="1">
    <source>
        <dbReference type="Pfam" id="PF21725"/>
    </source>
</evidence>
<proteinExistence type="predicted"/>
<sequence>MDVVDRKELGAASSSVELVPGKPEALYKNAEVLRDRAIDVLADGEALRRIDVGAWRGPAYDAYTEDNEIEVSKWLKTGDALAFGAQAVESYANCLGWAQMQADQALELYNRGEALTRQAHADHDRAVADAGRQTQSNAARGDGTVVQPPQFHDLGAEYRQAAHEILNRARRQLDEVAEVSAQALREMTDAAPTETDDETTVSKVGHTILDGLGMIPGIGEIADGINAGWHALQGHAGEAALSGAAAVPFAGWAAGGSKLAKTIGKALEKGEVARFGWSSRIGKDAYRKNFFDHYPELQGKVQVHHAVEQQAIGKLYPHLDITKHEMHSLDNLRGIPNEVTNTLHQSKLRMEWDDFYMDNPGATKQDLLDFATRMDDKYGHMFTPPVR</sequence>